<protein>
    <recommendedName>
        <fullName evidence="1">SH3b domain-containing protein</fullName>
    </recommendedName>
</protein>
<evidence type="ECO:0000313" key="3">
    <source>
        <dbReference type="Proteomes" id="UP000231371"/>
    </source>
</evidence>
<dbReference type="PANTHER" id="PTHR36194:SF1">
    <property type="entry name" value="S-LAYER-LIKE PROTEIN"/>
    <property type="match status" value="1"/>
</dbReference>
<dbReference type="Gene3D" id="2.30.30.40">
    <property type="entry name" value="SH3 Domains"/>
    <property type="match status" value="1"/>
</dbReference>
<dbReference type="EMBL" id="PCVI01000034">
    <property type="protein sequence ID" value="PIQ70133.1"/>
    <property type="molecule type" value="Genomic_DNA"/>
</dbReference>
<dbReference type="Proteomes" id="UP000231371">
    <property type="component" value="Unassembled WGS sequence"/>
</dbReference>
<sequence>MYKKGIIVVCLLFSGLFLSGCSLNQKRAALQINTAPTANVFIDGKLLGKTPYNSSELKAGEVTIKLIPESTTEAFTSWEGKIKLTGGILTLIDRELAASEINASGQILSLEKSKDKNAALISIVTEPDGVLVKIDGETKGFSPLNIESIPAGDHEIILSKDGYSDKSLRVKNVLAYRLIVNAKLGQTQSAQEPVITLSPSPAPAGKGTPVPTTVVKTTPGASTPGPEPAKPYVLIKETPTNFLRVRNSPPSGVELAQVKPGEKFPLLEEKVLPDESVWYKITYTQGKEGWVSGQYAEKVE</sequence>
<accession>A0A2H0KHT2</accession>
<comment type="caution">
    <text evidence="2">The sequence shown here is derived from an EMBL/GenBank/DDBJ whole genome shotgun (WGS) entry which is preliminary data.</text>
</comment>
<organism evidence="2 3">
    <name type="scientific">Candidatus Shapirobacteria bacterium CG11_big_fil_rev_8_21_14_0_20_40_12</name>
    <dbReference type="NCBI Taxonomy" id="1974889"/>
    <lineage>
        <taxon>Bacteria</taxon>
        <taxon>Candidatus Shapironibacteriota</taxon>
    </lineage>
</organism>
<dbReference type="Pfam" id="PF08308">
    <property type="entry name" value="PEGA"/>
    <property type="match status" value="2"/>
</dbReference>
<dbReference type="InterPro" id="IPR003646">
    <property type="entry name" value="SH3-like_bac-type"/>
</dbReference>
<reference evidence="2 3" key="1">
    <citation type="submission" date="2017-09" db="EMBL/GenBank/DDBJ databases">
        <title>Depth-based differentiation of microbial function through sediment-hosted aquifers and enrichment of novel symbionts in the deep terrestrial subsurface.</title>
        <authorList>
            <person name="Probst A.J."/>
            <person name="Ladd B."/>
            <person name="Jarett J.K."/>
            <person name="Geller-Mcgrath D.E."/>
            <person name="Sieber C.M."/>
            <person name="Emerson J.B."/>
            <person name="Anantharaman K."/>
            <person name="Thomas B.C."/>
            <person name="Malmstrom R."/>
            <person name="Stieglmeier M."/>
            <person name="Klingl A."/>
            <person name="Woyke T."/>
            <person name="Ryan C.M."/>
            <person name="Banfield J.F."/>
        </authorList>
    </citation>
    <scope>NUCLEOTIDE SEQUENCE [LARGE SCALE GENOMIC DNA]</scope>
    <source>
        <strain evidence="2">CG11_big_fil_rev_8_21_14_0_20_40_12</strain>
    </source>
</reference>
<dbReference type="InterPro" id="IPR013229">
    <property type="entry name" value="PEGA"/>
</dbReference>
<feature type="domain" description="SH3b" evidence="1">
    <location>
        <begin position="230"/>
        <end position="300"/>
    </location>
</feature>
<dbReference type="PANTHER" id="PTHR36194">
    <property type="entry name" value="S-LAYER-LIKE PROTEIN"/>
    <property type="match status" value="1"/>
</dbReference>
<dbReference type="AlphaFoldDB" id="A0A2H0KHT2"/>
<name>A0A2H0KHT2_9BACT</name>
<evidence type="ECO:0000259" key="1">
    <source>
        <dbReference type="PROSITE" id="PS51781"/>
    </source>
</evidence>
<gene>
    <name evidence="2" type="ORF">COV89_02165</name>
</gene>
<evidence type="ECO:0000313" key="2">
    <source>
        <dbReference type="EMBL" id="PIQ70133.1"/>
    </source>
</evidence>
<dbReference type="Pfam" id="PF08239">
    <property type="entry name" value="SH3_3"/>
    <property type="match status" value="1"/>
</dbReference>
<proteinExistence type="predicted"/>
<dbReference type="PROSITE" id="PS51257">
    <property type="entry name" value="PROKAR_LIPOPROTEIN"/>
    <property type="match status" value="1"/>
</dbReference>
<dbReference type="PROSITE" id="PS51781">
    <property type="entry name" value="SH3B"/>
    <property type="match status" value="1"/>
</dbReference>